<protein>
    <submittedName>
        <fullName evidence="4">FecR family protein</fullName>
    </submittedName>
</protein>
<keyword evidence="1" id="KW-0472">Membrane</keyword>
<dbReference type="Pfam" id="PF04773">
    <property type="entry name" value="FecR"/>
    <property type="match status" value="1"/>
</dbReference>
<organism evidence="4 5">
    <name type="scientific">Seonamhaeicola aphaedonensis</name>
    <dbReference type="NCBI Taxonomy" id="1461338"/>
    <lineage>
        <taxon>Bacteria</taxon>
        <taxon>Pseudomonadati</taxon>
        <taxon>Bacteroidota</taxon>
        <taxon>Flavobacteriia</taxon>
        <taxon>Flavobacteriales</taxon>
        <taxon>Flavobacteriaceae</taxon>
    </lineage>
</organism>
<proteinExistence type="predicted"/>
<dbReference type="PIRSF" id="PIRSF018266">
    <property type="entry name" value="FecR"/>
    <property type="match status" value="1"/>
</dbReference>
<feature type="transmembrane region" description="Helical" evidence="1">
    <location>
        <begin position="71"/>
        <end position="90"/>
    </location>
</feature>
<gene>
    <name evidence="4" type="ORF">DFQ02_10562</name>
</gene>
<dbReference type="RefSeq" id="WP_116524203.1">
    <property type="nucleotide sequence ID" value="NZ_QRDX01000005.1"/>
</dbReference>
<reference evidence="4 5" key="1">
    <citation type="submission" date="2018-07" db="EMBL/GenBank/DDBJ databases">
        <title>Genomic Encyclopedia of Type Strains, Phase III (KMG-III): the genomes of soil and plant-associated and newly described type strains.</title>
        <authorList>
            <person name="Whitman W."/>
        </authorList>
    </citation>
    <scope>NUCLEOTIDE SEQUENCE [LARGE SCALE GENOMIC DNA]</scope>
    <source>
        <strain evidence="4 5">CECT 8487</strain>
    </source>
</reference>
<dbReference type="EMBL" id="QRDX01000005">
    <property type="protein sequence ID" value="RED47835.1"/>
    <property type="molecule type" value="Genomic_DNA"/>
</dbReference>
<evidence type="ECO:0000259" key="2">
    <source>
        <dbReference type="Pfam" id="PF04773"/>
    </source>
</evidence>
<feature type="domain" description="Protein FecR C-terminal" evidence="3">
    <location>
        <begin position="309"/>
        <end position="376"/>
    </location>
</feature>
<accession>A0A3D9HEF3</accession>
<dbReference type="GO" id="GO:0016989">
    <property type="term" value="F:sigma factor antagonist activity"/>
    <property type="evidence" value="ECO:0007669"/>
    <property type="project" value="TreeGrafter"/>
</dbReference>
<comment type="caution">
    <text evidence="4">The sequence shown here is derived from an EMBL/GenBank/DDBJ whole genome shotgun (WGS) entry which is preliminary data.</text>
</comment>
<keyword evidence="5" id="KW-1185">Reference proteome</keyword>
<evidence type="ECO:0000313" key="4">
    <source>
        <dbReference type="EMBL" id="RED47835.1"/>
    </source>
</evidence>
<dbReference type="AlphaFoldDB" id="A0A3D9HEF3"/>
<feature type="domain" description="FecR protein" evidence="2">
    <location>
        <begin position="169"/>
        <end position="264"/>
    </location>
</feature>
<dbReference type="InterPro" id="IPR012373">
    <property type="entry name" value="Ferrdict_sens_TM"/>
</dbReference>
<evidence type="ECO:0000259" key="3">
    <source>
        <dbReference type="Pfam" id="PF16344"/>
    </source>
</evidence>
<evidence type="ECO:0000313" key="5">
    <source>
        <dbReference type="Proteomes" id="UP000256629"/>
    </source>
</evidence>
<evidence type="ECO:0000256" key="1">
    <source>
        <dbReference type="SAM" id="Phobius"/>
    </source>
</evidence>
<dbReference type="Gene3D" id="3.55.50.30">
    <property type="match status" value="1"/>
</dbReference>
<dbReference type="Proteomes" id="UP000256629">
    <property type="component" value="Unassembled WGS sequence"/>
</dbReference>
<dbReference type="Pfam" id="PF16344">
    <property type="entry name" value="FecR_C"/>
    <property type="match status" value="1"/>
</dbReference>
<keyword evidence="1" id="KW-0812">Transmembrane</keyword>
<dbReference type="OrthoDB" id="649666at2"/>
<dbReference type="InterPro" id="IPR006860">
    <property type="entry name" value="FecR"/>
</dbReference>
<sequence length="378" mass="43408">MDFKLIIKKIKQTLSEEEEKIFETWYNESPKHRDYFKRVQRNCNRGIDTVNLEKGWYKISKRTDIQKSVSNFKYAAAAAIFISLGSLWYFNSLKDKSKIHQEYEVAKDNPIKIGTDKATLTLDDGSKIALEKGMVYNNKEASSNGEQLIYKSAKSPSSDLIKQNILTIPRGGQFYLVLADGTKVWMNSETRLRYPVAFTPNKTREVELVYGEAYFEVSPSTKHNGSGFIVHSEGQDVQVLGTQFNIKAYKDENTIFTTLVEGKVLVDNFNNQYQKLVPGEQSNLNLGSKSLSVTKVDVYNQISWKDGLFSFKNTSLKEITKVLSRWYDVSITFEDETKETIEFNGVFRKNSNLKQILDIIQNTNEVKYRITNKTITMI</sequence>
<dbReference type="PANTHER" id="PTHR30273:SF2">
    <property type="entry name" value="PROTEIN FECR"/>
    <property type="match status" value="1"/>
</dbReference>
<dbReference type="Gene3D" id="2.60.120.1440">
    <property type="match status" value="1"/>
</dbReference>
<name>A0A3D9HEF3_9FLAO</name>
<dbReference type="PANTHER" id="PTHR30273">
    <property type="entry name" value="PERIPLASMIC SIGNAL SENSOR AND SIGMA FACTOR ACTIVATOR FECR-RELATED"/>
    <property type="match status" value="1"/>
</dbReference>
<dbReference type="InterPro" id="IPR032508">
    <property type="entry name" value="FecR_C"/>
</dbReference>
<keyword evidence="1" id="KW-1133">Transmembrane helix</keyword>